<sequence length="365" mass="43245">MSKKYDVLIQPFDYDKDRIYITFGYNFGFTLQEYQIDNEIYRVNPASILFLANIKKQFAQEILGKNIEISVNPGNTTISFVSNSKKIEEDIKKLNQFLLYNPNEVFEKNKKEFVEEYLTKENDFPDIFNLSILEFLGQNKRFSRYNLFNQIQKITSEDVRFVQEILFQGMESKVFILGNVEENVIQMFEKEISISHNPYRPESIIFPLAPDDIVPKKIVVKERGKRGLLIHSNPNFFEEKNELLYTSEDVFLTYQILTEHYKKFQPILAIDGADMGMYIPEINKIERHMFNDEILTKYIEQIRRQNNYLLEEKPKVYTNLFVVLWLSGVNYLEYNKSIITKSLETIRNNFLIVLDESLFCTVNCK</sequence>
<protein>
    <submittedName>
        <fullName evidence="1">Uncharacterized protein</fullName>
    </submittedName>
</protein>
<dbReference type="AlphaFoldDB" id="A0AAJ1HEC0"/>
<dbReference type="Gene3D" id="3.30.830.10">
    <property type="entry name" value="Metalloenzyme, LuxS/M16 peptidase-like"/>
    <property type="match status" value="1"/>
</dbReference>
<comment type="caution">
    <text evidence="1">The sequence shown here is derived from an EMBL/GenBank/DDBJ whole genome shotgun (WGS) entry which is preliminary data.</text>
</comment>
<accession>A0AAJ1HEC0</accession>
<organism evidence="1 2">
    <name type="scientific">Streptococcus parasanguinis</name>
    <dbReference type="NCBI Taxonomy" id="1318"/>
    <lineage>
        <taxon>Bacteria</taxon>
        <taxon>Bacillati</taxon>
        <taxon>Bacillota</taxon>
        <taxon>Bacilli</taxon>
        <taxon>Lactobacillales</taxon>
        <taxon>Streptococcaceae</taxon>
        <taxon>Streptococcus</taxon>
    </lineage>
</organism>
<dbReference type="InterPro" id="IPR011249">
    <property type="entry name" value="Metalloenz_LuxS/M16"/>
</dbReference>
<reference evidence="1" key="1">
    <citation type="submission" date="2023-01" db="EMBL/GenBank/DDBJ databases">
        <title>Human gut microbiome strain richness.</title>
        <authorList>
            <person name="Chen-Liaw A."/>
        </authorList>
    </citation>
    <scope>NUCLEOTIDE SEQUENCE</scope>
    <source>
        <strain evidence="1">1001262st2_G8_1001262B_160229</strain>
    </source>
</reference>
<dbReference type="EMBL" id="JAQMJV010000008">
    <property type="protein sequence ID" value="MDB8620006.1"/>
    <property type="molecule type" value="Genomic_DNA"/>
</dbReference>
<dbReference type="SUPFAM" id="SSF63411">
    <property type="entry name" value="LuxS/MPP-like metallohydrolase"/>
    <property type="match status" value="1"/>
</dbReference>
<dbReference type="Proteomes" id="UP001212685">
    <property type="component" value="Unassembled WGS sequence"/>
</dbReference>
<proteinExistence type="predicted"/>
<name>A0AAJ1HEC0_STRPA</name>
<dbReference type="GO" id="GO:0046872">
    <property type="term" value="F:metal ion binding"/>
    <property type="evidence" value="ECO:0007669"/>
    <property type="project" value="InterPro"/>
</dbReference>
<dbReference type="RefSeq" id="WP_070448957.1">
    <property type="nucleotide sequence ID" value="NZ_JAJCND010000005.1"/>
</dbReference>
<evidence type="ECO:0000313" key="2">
    <source>
        <dbReference type="Proteomes" id="UP001212685"/>
    </source>
</evidence>
<gene>
    <name evidence="1" type="ORF">PNV36_06245</name>
</gene>
<evidence type="ECO:0000313" key="1">
    <source>
        <dbReference type="EMBL" id="MDB8620006.1"/>
    </source>
</evidence>